<sequence>MSKDLDDSPWPCPASSCPERPQTARPLPGREAGLWAICRRLLALAPRQSRAPPLRLTELKSRGGDAEMVLAGAVMAALDSWRWRWQNRLCPRAGAGAWGLAVGAQAAALCGGVCCSLAGWVLALSPGALCSHCWLGGGVRAACTGQRLDTSCLQSNCSFAPCRSQMKDTPVAKKVTKEEATSKSTPFGGRMHVWEVHTRKRRNHSVR</sequence>
<protein>
    <submittedName>
        <fullName evidence="2">Uncharacterized protein</fullName>
    </submittedName>
</protein>
<evidence type="ECO:0000313" key="3">
    <source>
        <dbReference type="Proteomes" id="UP001066276"/>
    </source>
</evidence>
<organism evidence="2 3">
    <name type="scientific">Pleurodeles waltl</name>
    <name type="common">Iberian ribbed newt</name>
    <dbReference type="NCBI Taxonomy" id="8319"/>
    <lineage>
        <taxon>Eukaryota</taxon>
        <taxon>Metazoa</taxon>
        <taxon>Chordata</taxon>
        <taxon>Craniata</taxon>
        <taxon>Vertebrata</taxon>
        <taxon>Euteleostomi</taxon>
        <taxon>Amphibia</taxon>
        <taxon>Batrachia</taxon>
        <taxon>Caudata</taxon>
        <taxon>Salamandroidea</taxon>
        <taxon>Salamandridae</taxon>
        <taxon>Pleurodelinae</taxon>
        <taxon>Pleurodeles</taxon>
    </lineage>
</organism>
<evidence type="ECO:0000313" key="2">
    <source>
        <dbReference type="EMBL" id="KAJ1120685.1"/>
    </source>
</evidence>
<reference evidence="2" key="1">
    <citation type="journal article" date="2022" name="bioRxiv">
        <title>Sequencing and chromosome-scale assembly of the giantPleurodeles waltlgenome.</title>
        <authorList>
            <person name="Brown T."/>
            <person name="Elewa A."/>
            <person name="Iarovenko S."/>
            <person name="Subramanian E."/>
            <person name="Araus A.J."/>
            <person name="Petzold A."/>
            <person name="Susuki M."/>
            <person name="Suzuki K.-i.T."/>
            <person name="Hayashi T."/>
            <person name="Toyoda A."/>
            <person name="Oliveira C."/>
            <person name="Osipova E."/>
            <person name="Leigh N.D."/>
            <person name="Simon A."/>
            <person name="Yun M.H."/>
        </authorList>
    </citation>
    <scope>NUCLEOTIDE SEQUENCE</scope>
    <source>
        <strain evidence="2">20211129_DDA</strain>
        <tissue evidence="2">Liver</tissue>
    </source>
</reference>
<accession>A0AAV7P0F3</accession>
<feature type="region of interest" description="Disordered" evidence="1">
    <location>
        <begin position="1"/>
        <end position="26"/>
    </location>
</feature>
<gene>
    <name evidence="2" type="ORF">NDU88_008847</name>
</gene>
<keyword evidence="3" id="KW-1185">Reference proteome</keyword>
<name>A0AAV7P0F3_PLEWA</name>
<dbReference type="Proteomes" id="UP001066276">
    <property type="component" value="Chromosome 8"/>
</dbReference>
<proteinExistence type="predicted"/>
<evidence type="ECO:0000256" key="1">
    <source>
        <dbReference type="SAM" id="MobiDB-lite"/>
    </source>
</evidence>
<comment type="caution">
    <text evidence="2">The sequence shown here is derived from an EMBL/GenBank/DDBJ whole genome shotgun (WGS) entry which is preliminary data.</text>
</comment>
<dbReference type="AlphaFoldDB" id="A0AAV7P0F3"/>
<dbReference type="EMBL" id="JANPWB010000012">
    <property type="protein sequence ID" value="KAJ1120685.1"/>
    <property type="molecule type" value="Genomic_DNA"/>
</dbReference>